<dbReference type="InterPro" id="IPR018389">
    <property type="entry name" value="DctP_fam"/>
</dbReference>
<feature type="binding site" evidence="3">
    <location>
        <position position="230"/>
    </location>
    <ligand>
        <name>Na(+)</name>
        <dbReference type="ChEBI" id="CHEBI:29101"/>
    </ligand>
</feature>
<dbReference type="InterPro" id="IPR026289">
    <property type="entry name" value="SBP_TakP-like"/>
</dbReference>
<dbReference type="Pfam" id="PF03480">
    <property type="entry name" value="DctP"/>
    <property type="match status" value="1"/>
</dbReference>
<dbReference type="GO" id="GO:0031317">
    <property type="term" value="C:tripartite ATP-independent periplasmic transporter complex"/>
    <property type="evidence" value="ECO:0007669"/>
    <property type="project" value="InterPro"/>
</dbReference>
<keyword evidence="3" id="KW-0479">Metal-binding</keyword>
<feature type="binding site" evidence="3">
    <location>
        <position position="229"/>
    </location>
    <ligand>
        <name>substrate</name>
    </ligand>
</feature>
<protein>
    <submittedName>
        <fullName evidence="4">TRAP transporter substrate-binding protein</fullName>
    </submittedName>
</protein>
<evidence type="ECO:0000256" key="1">
    <source>
        <dbReference type="ARBA" id="ARBA00022729"/>
    </source>
</evidence>
<comment type="caution">
    <text evidence="4">The sequence shown here is derived from an EMBL/GenBank/DDBJ whole genome shotgun (WGS) entry which is preliminary data.</text>
</comment>
<dbReference type="RefSeq" id="WP_252470952.1">
    <property type="nucleotide sequence ID" value="NZ_JALBWM010000086.1"/>
</dbReference>
<dbReference type="PIRSF" id="PIRSF039026">
    <property type="entry name" value="SiaP"/>
    <property type="match status" value="1"/>
</dbReference>
<dbReference type="GO" id="GO:0046872">
    <property type="term" value="F:metal ion binding"/>
    <property type="evidence" value="ECO:0007669"/>
    <property type="project" value="UniProtKB-KW"/>
</dbReference>
<dbReference type="PANTHER" id="PTHR33376">
    <property type="match status" value="1"/>
</dbReference>
<evidence type="ECO:0000313" key="4">
    <source>
        <dbReference type="EMBL" id="MCO1335852.1"/>
    </source>
</evidence>
<dbReference type="Gene3D" id="3.40.190.170">
    <property type="entry name" value="Bacterial extracellular solute-binding protein, family 7"/>
    <property type="match status" value="1"/>
</dbReference>
<gene>
    <name evidence="4" type="ORF">MO867_16070</name>
</gene>
<evidence type="ECO:0000313" key="5">
    <source>
        <dbReference type="Proteomes" id="UP001139028"/>
    </source>
</evidence>
<dbReference type="EMBL" id="JALBWM010000086">
    <property type="protein sequence ID" value="MCO1335852.1"/>
    <property type="molecule type" value="Genomic_DNA"/>
</dbReference>
<name>A0A9X2EP65_9GAMM</name>
<evidence type="ECO:0000256" key="3">
    <source>
        <dbReference type="PIRSR" id="PIRSR039026-2"/>
    </source>
</evidence>
<reference evidence="4" key="1">
    <citation type="journal article" date="2022" name="Arch. Microbiol.">
        <title>Microbulbifer okhotskensis sp. nov., isolated from a deep bottom sediment of the Okhotsk Sea.</title>
        <authorList>
            <person name="Romanenko L."/>
            <person name="Kurilenko V."/>
            <person name="Otstavnykh N."/>
            <person name="Velansky P."/>
            <person name="Isaeva M."/>
            <person name="Mikhailov V."/>
        </authorList>
    </citation>
    <scope>NUCLEOTIDE SEQUENCE</scope>
    <source>
        <strain evidence="4">OS29</strain>
    </source>
</reference>
<organism evidence="4 5">
    <name type="scientific">Microbulbifer okhotskensis</name>
    <dbReference type="NCBI Taxonomy" id="2926617"/>
    <lineage>
        <taxon>Bacteria</taxon>
        <taxon>Pseudomonadati</taxon>
        <taxon>Pseudomonadota</taxon>
        <taxon>Gammaproteobacteria</taxon>
        <taxon>Cellvibrionales</taxon>
        <taxon>Microbulbiferaceae</taxon>
        <taxon>Microbulbifer</taxon>
    </lineage>
</organism>
<dbReference type="PANTHER" id="PTHR33376:SF5">
    <property type="entry name" value="EXTRACYTOPLASMIC SOLUTE RECEPTOR PROTEIN"/>
    <property type="match status" value="1"/>
</dbReference>
<sequence>MKKINWYPVIILGLLALLVITFAALVTSRAATGPTQNFSGEGNTELFEWKLVTTWPKNFPGLGSAPERFAKKVEAMSAGRLRIKVYGAGELVPALGVFSAVSEGAAQMGHGAAYYWKGKVPAAQFFTAVPFGLNAQEMNGWLHYGGGLELWEEVYEPFNLIPLAGGSTGVQMAGWFNKPINSVEDLQGLKMRIPGLGGEVLNRAGGTAVTIPGGELYTALQTGVIDATEWVGPYNDLAFGFYQVAEYYYYPGWHEPGSILEFIINQTAFEKLPEDLREIVRAAAREANQDMLDEYTARNNRALKELVEEHGVKVERLPDDVLSHLKKISTEIMRETAQKDPEFARVYRAFQEFERDVKPYHQISEEAYYQARE</sequence>
<feature type="binding site" evidence="2">
    <location>
        <position position="192"/>
    </location>
    <ligand>
        <name>substrate</name>
    </ligand>
</feature>
<dbReference type="InterPro" id="IPR038404">
    <property type="entry name" value="TRAP_DctP_sf"/>
</dbReference>
<dbReference type="SUPFAM" id="SSF53850">
    <property type="entry name" value="Periplasmic binding protein-like II"/>
    <property type="match status" value="1"/>
</dbReference>
<dbReference type="NCBIfam" id="NF037995">
    <property type="entry name" value="TRAP_S1"/>
    <property type="match status" value="1"/>
</dbReference>
<keyword evidence="1" id="KW-0732">Signal</keyword>
<dbReference type="Proteomes" id="UP001139028">
    <property type="component" value="Unassembled WGS sequence"/>
</dbReference>
<feature type="binding site" evidence="3">
    <location>
        <position position="255"/>
    </location>
    <ligand>
        <name>substrate</name>
    </ligand>
</feature>
<dbReference type="CDD" id="cd13604">
    <property type="entry name" value="PBP2_TRAP_ketoacid_lactate_like"/>
    <property type="match status" value="1"/>
</dbReference>
<dbReference type="AlphaFoldDB" id="A0A9X2EP65"/>
<accession>A0A9X2EP65</accession>
<dbReference type="GO" id="GO:0055085">
    <property type="term" value="P:transmembrane transport"/>
    <property type="evidence" value="ECO:0007669"/>
    <property type="project" value="InterPro"/>
</dbReference>
<proteinExistence type="predicted"/>
<keyword evidence="5" id="KW-1185">Reference proteome</keyword>
<evidence type="ECO:0000256" key="2">
    <source>
        <dbReference type="PIRSR" id="PIRSR039026-1"/>
    </source>
</evidence>
<feature type="binding site" evidence="2">
    <location>
        <position position="171"/>
    </location>
    <ligand>
        <name>substrate</name>
    </ligand>
</feature>
<dbReference type="Gene3D" id="3.40.190.10">
    <property type="entry name" value="Periplasmic binding protein-like II"/>
    <property type="match status" value="1"/>
</dbReference>